<comment type="similarity">
    <text evidence="2">Belongs to the NRDE2 family.</text>
</comment>
<keyword evidence="5" id="KW-0732">Signal</keyword>
<dbReference type="WBParaSite" id="TREG1_122450.1">
    <property type="protein sequence ID" value="TREG1_122450.1"/>
    <property type="gene ID" value="TREG1_122450"/>
</dbReference>
<evidence type="ECO:0000313" key="6">
    <source>
        <dbReference type="Proteomes" id="UP000050795"/>
    </source>
</evidence>
<proteinExistence type="inferred from homology"/>
<sequence length="321" mass="36592">MAEKTITNGWIHLVNVKVVLATCVEIRSACHDFSWRFNMFPCASHLEDRSNSTSDHFRDDESWLKSSTYTEKSSSSNRVHGNSSHEVQDLKTTGKRSHSYKKDDIVKKKPKVTSTAVFLEDIPGLNINDAYRIDKTYNKEIYKHGCVYEKHVSRYNQKSKTKILGFKDLRLSDLVGSEVKCKPGVIKKSRYFSKSSKAVIRNPPVTVKACESINDTATDLIPLVDRITIQHKPVEEVKNCEMLNLCEELNRRVYDRPGDIISWLDLIDLQDKGASFLHIASSDAEQKQTCTDFKYSKSDRLIILKKQLSMADRALTANPVI</sequence>
<feature type="compositionally biased region" description="Low complexity" evidence="4">
    <location>
        <begin position="72"/>
        <end position="85"/>
    </location>
</feature>
<reference evidence="7" key="2">
    <citation type="submission" date="2023-11" db="UniProtKB">
        <authorList>
            <consortium name="WormBaseParasite"/>
        </authorList>
    </citation>
    <scope>IDENTIFICATION</scope>
</reference>
<evidence type="ECO:0000256" key="3">
    <source>
        <dbReference type="ARBA" id="ARBA00023242"/>
    </source>
</evidence>
<keyword evidence="3" id="KW-0539">Nucleus</keyword>
<dbReference type="Proteomes" id="UP000050795">
    <property type="component" value="Unassembled WGS sequence"/>
</dbReference>
<evidence type="ECO:0008006" key="8">
    <source>
        <dbReference type="Google" id="ProtNLM"/>
    </source>
</evidence>
<evidence type="ECO:0000256" key="2">
    <source>
        <dbReference type="ARBA" id="ARBA00009265"/>
    </source>
</evidence>
<dbReference type="AlphaFoldDB" id="A0AA85J1H6"/>
<feature type="region of interest" description="Disordered" evidence="4">
    <location>
        <begin position="72"/>
        <end position="105"/>
    </location>
</feature>
<name>A0AA85J1H6_TRIRE</name>
<dbReference type="InterPro" id="IPR013633">
    <property type="entry name" value="NRDE-2"/>
</dbReference>
<dbReference type="GO" id="GO:1902369">
    <property type="term" value="P:negative regulation of RNA catabolic process"/>
    <property type="evidence" value="ECO:0007669"/>
    <property type="project" value="TreeGrafter"/>
</dbReference>
<dbReference type="PANTHER" id="PTHR13471:SF0">
    <property type="entry name" value="NUCLEAR EXOSOME REGULATOR NRDE2"/>
    <property type="match status" value="1"/>
</dbReference>
<evidence type="ECO:0000256" key="4">
    <source>
        <dbReference type="SAM" id="MobiDB-lite"/>
    </source>
</evidence>
<accession>A0AA85J1H6</accession>
<dbReference type="GO" id="GO:0031048">
    <property type="term" value="P:regulatory ncRNA-mediated heterochromatin formation"/>
    <property type="evidence" value="ECO:0007669"/>
    <property type="project" value="TreeGrafter"/>
</dbReference>
<evidence type="ECO:0000256" key="1">
    <source>
        <dbReference type="ARBA" id="ARBA00004123"/>
    </source>
</evidence>
<organism evidence="6 7">
    <name type="scientific">Trichobilharzia regenti</name>
    <name type="common">Nasal bird schistosome</name>
    <dbReference type="NCBI Taxonomy" id="157069"/>
    <lineage>
        <taxon>Eukaryota</taxon>
        <taxon>Metazoa</taxon>
        <taxon>Spiralia</taxon>
        <taxon>Lophotrochozoa</taxon>
        <taxon>Platyhelminthes</taxon>
        <taxon>Trematoda</taxon>
        <taxon>Digenea</taxon>
        <taxon>Strigeidida</taxon>
        <taxon>Schistosomatoidea</taxon>
        <taxon>Schistosomatidae</taxon>
        <taxon>Trichobilharzia</taxon>
    </lineage>
</organism>
<dbReference type="GO" id="GO:0071013">
    <property type="term" value="C:catalytic step 2 spliceosome"/>
    <property type="evidence" value="ECO:0007669"/>
    <property type="project" value="TreeGrafter"/>
</dbReference>
<reference evidence="6" key="1">
    <citation type="submission" date="2022-06" db="EMBL/GenBank/DDBJ databases">
        <authorList>
            <person name="Berger JAMES D."/>
            <person name="Berger JAMES D."/>
        </authorList>
    </citation>
    <scope>NUCLEOTIDE SEQUENCE [LARGE SCALE GENOMIC DNA]</scope>
</reference>
<dbReference type="PANTHER" id="PTHR13471">
    <property type="entry name" value="TETRATRICOPEPTIDE-LIKE HELICAL"/>
    <property type="match status" value="1"/>
</dbReference>
<feature type="chain" id="PRO_5041660473" description="SAM domain-containing protein" evidence="5">
    <location>
        <begin position="22"/>
        <end position="321"/>
    </location>
</feature>
<evidence type="ECO:0000313" key="7">
    <source>
        <dbReference type="WBParaSite" id="TREG1_122450.1"/>
    </source>
</evidence>
<feature type="signal peptide" evidence="5">
    <location>
        <begin position="1"/>
        <end position="21"/>
    </location>
</feature>
<comment type="subcellular location">
    <subcellularLocation>
        <location evidence="1">Nucleus</location>
    </subcellularLocation>
</comment>
<evidence type="ECO:0000256" key="5">
    <source>
        <dbReference type="SAM" id="SignalP"/>
    </source>
</evidence>
<protein>
    <recommendedName>
        <fullName evidence="8">SAM domain-containing protein</fullName>
    </recommendedName>
</protein>
<keyword evidence="6" id="KW-1185">Reference proteome</keyword>